<dbReference type="InterPro" id="IPR036390">
    <property type="entry name" value="WH_DNA-bd_sf"/>
</dbReference>
<gene>
    <name evidence="2" type="ordered locus">Xcel_2628</name>
</gene>
<dbReference type="GO" id="GO:0003700">
    <property type="term" value="F:DNA-binding transcription factor activity"/>
    <property type="evidence" value="ECO:0007669"/>
    <property type="project" value="InterPro"/>
</dbReference>
<dbReference type="OrthoDB" id="3178168at2"/>
<evidence type="ECO:0000259" key="1">
    <source>
        <dbReference type="PROSITE" id="PS50995"/>
    </source>
</evidence>
<dbReference type="PANTHER" id="PTHR33164">
    <property type="entry name" value="TRANSCRIPTIONAL REGULATOR, MARR FAMILY"/>
    <property type="match status" value="1"/>
</dbReference>
<dbReference type="Pfam" id="PF12802">
    <property type="entry name" value="MarR_2"/>
    <property type="match status" value="1"/>
</dbReference>
<dbReference type="EMBL" id="CP001821">
    <property type="protein sequence ID" value="ACZ31642.1"/>
    <property type="molecule type" value="Genomic_DNA"/>
</dbReference>
<dbReference type="Proteomes" id="UP000002255">
    <property type="component" value="Chromosome"/>
</dbReference>
<dbReference type="InterPro" id="IPR039422">
    <property type="entry name" value="MarR/SlyA-like"/>
</dbReference>
<reference evidence="2 3" key="2">
    <citation type="journal article" date="2010" name="Stand. Genomic Sci.">
        <title>Complete genome sequence of Xylanimonas cellulosilytica type strain (XIL07).</title>
        <authorList>
            <person name="Foster B."/>
            <person name="Pukall R."/>
            <person name="Abt B."/>
            <person name="Nolan M."/>
            <person name="Glavina Del Rio T."/>
            <person name="Chen F."/>
            <person name="Lucas S."/>
            <person name="Tice H."/>
            <person name="Pitluck S."/>
            <person name="Cheng J.-F."/>
            <person name="Chertkov O."/>
            <person name="Brettin T."/>
            <person name="Han C."/>
            <person name="Detter J.C."/>
            <person name="Bruce D."/>
            <person name="Goodwin L."/>
            <person name="Ivanova N."/>
            <person name="Mavromatis K."/>
            <person name="Pati A."/>
            <person name="Mikhailova N."/>
            <person name="Chen A."/>
            <person name="Palaniappan K."/>
            <person name="Land M."/>
            <person name="Hauser L."/>
            <person name="Chang Y.-J."/>
            <person name="Jeffries C.D."/>
            <person name="Chain P."/>
            <person name="Rohde M."/>
            <person name="Goeker M."/>
            <person name="Bristow J."/>
            <person name="Eisen J.A."/>
            <person name="Markowitz V."/>
            <person name="Hugenholtz P."/>
            <person name="Kyrpides N.C."/>
            <person name="Klenk H.-P."/>
            <person name="Lapidus A."/>
        </authorList>
    </citation>
    <scope>NUCLEOTIDE SEQUENCE [LARGE SCALE GENOMIC DNA]</scope>
    <source>
        <strain evidence="3">DSM 15894 / CECT 5975 / LMG 20990 / XIL07</strain>
    </source>
</reference>
<organism evidence="2 3">
    <name type="scientific">Xylanimonas cellulosilytica (strain DSM 15894 / JCM 12276 / CECT 5975 / KCTC 9989 / LMG 20990 / NBRC 107835 / XIL07)</name>
    <dbReference type="NCBI Taxonomy" id="446471"/>
    <lineage>
        <taxon>Bacteria</taxon>
        <taxon>Bacillati</taxon>
        <taxon>Actinomycetota</taxon>
        <taxon>Actinomycetes</taxon>
        <taxon>Micrococcales</taxon>
        <taxon>Promicromonosporaceae</taxon>
        <taxon>Xylanimonas</taxon>
    </lineage>
</organism>
<sequence length="164" mass="18182">MVEPVEATPSSGRRASATWEALFRAQGVILRRLAEDPIWGDVSLREYDVLFVLTQAGGALRLRDLTGRLFLVQSSVSRLTERMAARGLVTRTTPPDDARGTLVALTDEGRRLQREAGARHQEAIARYVGQALDDDEQRTLRGLLDRLSAAQADIPRLDRGFDRG</sequence>
<dbReference type="HOGENOM" id="CLU_083287_2_5_11"/>
<dbReference type="PRINTS" id="PR00598">
    <property type="entry name" value="HTHMARR"/>
</dbReference>
<evidence type="ECO:0000313" key="3">
    <source>
        <dbReference type="Proteomes" id="UP000002255"/>
    </source>
</evidence>
<name>D1BX74_XYLCX</name>
<dbReference type="RefSeq" id="WP_012879384.1">
    <property type="nucleotide sequence ID" value="NC_013530.1"/>
</dbReference>
<dbReference type="KEGG" id="xce:Xcel_2628"/>
<dbReference type="GO" id="GO:0006950">
    <property type="term" value="P:response to stress"/>
    <property type="evidence" value="ECO:0007669"/>
    <property type="project" value="TreeGrafter"/>
</dbReference>
<reference evidence="3" key="1">
    <citation type="submission" date="2009-11" db="EMBL/GenBank/DDBJ databases">
        <title>The complete chromosome of Xylanimonas cellulosilytica DSM 15894.</title>
        <authorList>
            <consortium name="US DOE Joint Genome Institute (JGI-PGF)"/>
            <person name="Lucas S."/>
            <person name="Copeland A."/>
            <person name="Lapidus A."/>
            <person name="Glavina del Rio T."/>
            <person name="Dalin E."/>
            <person name="Tice H."/>
            <person name="Bruce D."/>
            <person name="Goodwin L."/>
            <person name="Pitluck S."/>
            <person name="Kyrpides N."/>
            <person name="Mavromatis K."/>
            <person name="Ivanova N."/>
            <person name="Mikhailova N."/>
            <person name="Foster B."/>
            <person name="Clum A."/>
            <person name="Brettin T."/>
            <person name="Detter J.C."/>
            <person name="Han C."/>
            <person name="Larimer F."/>
            <person name="Land M."/>
            <person name="Hauser L."/>
            <person name="Markowitz V."/>
            <person name="Cheng J.F."/>
            <person name="Hugenholtz P."/>
            <person name="Woyke T."/>
            <person name="Wu D."/>
            <person name="Gehrich-Schroeter G."/>
            <person name="Schneider S."/>
            <person name="Pukall S.R."/>
            <person name="Klenk H.P."/>
            <person name="Eisen J.A."/>
        </authorList>
    </citation>
    <scope>NUCLEOTIDE SEQUENCE [LARGE SCALE GENOMIC DNA]</scope>
    <source>
        <strain evidence="3">DSM 15894 / CECT 5975 / LMG 20990 / XIL07</strain>
    </source>
</reference>
<dbReference type="PANTHER" id="PTHR33164:SF43">
    <property type="entry name" value="HTH-TYPE TRANSCRIPTIONAL REPRESSOR YETL"/>
    <property type="match status" value="1"/>
</dbReference>
<accession>D1BX74</accession>
<dbReference type="PROSITE" id="PS50995">
    <property type="entry name" value="HTH_MARR_2"/>
    <property type="match status" value="1"/>
</dbReference>
<dbReference type="SUPFAM" id="SSF46785">
    <property type="entry name" value="Winged helix' DNA-binding domain"/>
    <property type="match status" value="1"/>
</dbReference>
<dbReference type="InterPro" id="IPR036388">
    <property type="entry name" value="WH-like_DNA-bd_sf"/>
</dbReference>
<dbReference type="STRING" id="446471.Xcel_2628"/>
<evidence type="ECO:0000313" key="2">
    <source>
        <dbReference type="EMBL" id="ACZ31642.1"/>
    </source>
</evidence>
<dbReference type="AlphaFoldDB" id="D1BX74"/>
<dbReference type="eggNOG" id="COG1846">
    <property type="taxonomic scope" value="Bacteria"/>
</dbReference>
<dbReference type="InterPro" id="IPR000835">
    <property type="entry name" value="HTH_MarR-typ"/>
</dbReference>
<proteinExistence type="predicted"/>
<dbReference type="Gene3D" id="1.10.10.10">
    <property type="entry name" value="Winged helix-like DNA-binding domain superfamily/Winged helix DNA-binding domain"/>
    <property type="match status" value="1"/>
</dbReference>
<keyword evidence="3" id="KW-1185">Reference proteome</keyword>
<dbReference type="SMART" id="SM00347">
    <property type="entry name" value="HTH_MARR"/>
    <property type="match status" value="1"/>
</dbReference>
<feature type="domain" description="HTH marR-type" evidence="1">
    <location>
        <begin position="15"/>
        <end position="149"/>
    </location>
</feature>
<protein>
    <submittedName>
        <fullName evidence="2">Transcriptional regulator, MarR family</fullName>
    </submittedName>
</protein>